<dbReference type="HOGENOM" id="CLU_760141_0_0_11"/>
<sequence>MIAATAAWWVSVTFLNTSFPFLAPWVALLTIDATAYRTLSRGVQSTIASLLGIGVAFLVGTFLGVSLWTYALALFVGLVLARVRWIRDEGVTVATMSIFILSDGFSEQQQQFGDRILEIGVGILVGVVVNLLVLPPLRDRQASRYVDSVNRRMGSVLENMGEEFASSWDTDRADAWIDETDSITGELNSAWSIVRFARESRRANPRSYLSRLRRARAQDRQTPDPEEASWEDILRRADEGASHLRNLARTLREASYADGEWDTRFREEWASISRDAGRAVADPDAEVESLSSRLKQLTEELSDDENLPTRHWPVYGTMITGLQHIVEIVDDVASSREAREAASS</sequence>
<dbReference type="EMBL" id="CP006842">
    <property type="protein sequence ID" value="AHW65609.1"/>
    <property type="molecule type" value="Genomic_DNA"/>
</dbReference>
<comment type="subcellular location">
    <subcellularLocation>
        <location evidence="1">Cell membrane</location>
        <topology evidence="1">Multi-pass membrane protein</topology>
    </subcellularLocation>
</comment>
<feature type="transmembrane region" description="Helical" evidence="6">
    <location>
        <begin position="6"/>
        <end position="29"/>
    </location>
</feature>
<feature type="transmembrane region" description="Helical" evidence="6">
    <location>
        <begin position="50"/>
        <end position="81"/>
    </location>
</feature>
<dbReference type="STRING" id="1404245.CGLY_15865"/>
<keyword evidence="5 6" id="KW-0472">Membrane</keyword>
<feature type="transmembrane region" description="Helical" evidence="6">
    <location>
        <begin position="116"/>
        <end position="134"/>
    </location>
</feature>
<reference evidence="7 8" key="1">
    <citation type="journal article" date="2015" name="Int. J. Syst. Evol. Microbiol.">
        <title>Revisiting Corynebacterium glyciniphilum (ex Kubota et al., 1972) sp. nov., nom. rev., isolated from putrefied banana.</title>
        <authorList>
            <person name="Al-Dilaimi A."/>
            <person name="Bednarz H."/>
            <person name="Lomker A."/>
            <person name="Niehaus K."/>
            <person name="Kalinowski J."/>
            <person name="Ruckert C."/>
        </authorList>
    </citation>
    <scope>NUCLEOTIDE SEQUENCE [LARGE SCALE GENOMIC DNA]</scope>
    <source>
        <strain evidence="7">AJ 3170</strain>
    </source>
</reference>
<evidence type="ECO:0000256" key="3">
    <source>
        <dbReference type="ARBA" id="ARBA00022692"/>
    </source>
</evidence>
<protein>
    <submittedName>
        <fullName evidence="7">Putative membrane protein</fullName>
    </submittedName>
</protein>
<evidence type="ECO:0000256" key="4">
    <source>
        <dbReference type="ARBA" id="ARBA00022989"/>
    </source>
</evidence>
<dbReference type="AlphaFoldDB" id="X5DWB2"/>
<organism evidence="7 8">
    <name type="scientific">Corynebacterium glyciniphilum AJ 3170</name>
    <dbReference type="NCBI Taxonomy" id="1404245"/>
    <lineage>
        <taxon>Bacteria</taxon>
        <taxon>Bacillati</taxon>
        <taxon>Actinomycetota</taxon>
        <taxon>Actinomycetes</taxon>
        <taxon>Mycobacteriales</taxon>
        <taxon>Corynebacteriaceae</taxon>
        <taxon>Corynebacterium</taxon>
    </lineage>
</organism>
<gene>
    <name evidence="7" type="ORF">CGLY_15865</name>
</gene>
<keyword evidence="4 6" id="KW-1133">Transmembrane helix</keyword>
<dbReference type="KEGG" id="cgy:CGLY_15865"/>
<dbReference type="GO" id="GO:0005886">
    <property type="term" value="C:plasma membrane"/>
    <property type="evidence" value="ECO:0007669"/>
    <property type="project" value="UniProtKB-SubCell"/>
</dbReference>
<evidence type="ECO:0000313" key="7">
    <source>
        <dbReference type="EMBL" id="AHW65609.1"/>
    </source>
</evidence>
<dbReference type="RefSeq" id="WP_265101955.1">
    <property type="nucleotide sequence ID" value="NZ_CP006842.1"/>
</dbReference>
<dbReference type="Pfam" id="PF06081">
    <property type="entry name" value="ArAE_1"/>
    <property type="match status" value="1"/>
</dbReference>
<accession>X5DWB2</accession>
<evidence type="ECO:0000256" key="1">
    <source>
        <dbReference type="ARBA" id="ARBA00004651"/>
    </source>
</evidence>
<dbReference type="InterPro" id="IPR010343">
    <property type="entry name" value="ArAE_1"/>
</dbReference>
<dbReference type="eggNOG" id="COG4129">
    <property type="taxonomic scope" value="Bacteria"/>
</dbReference>
<keyword evidence="8" id="KW-1185">Reference proteome</keyword>
<name>X5DWB2_9CORY</name>
<evidence type="ECO:0000256" key="2">
    <source>
        <dbReference type="ARBA" id="ARBA00022475"/>
    </source>
</evidence>
<evidence type="ECO:0000256" key="6">
    <source>
        <dbReference type="SAM" id="Phobius"/>
    </source>
</evidence>
<evidence type="ECO:0000313" key="8">
    <source>
        <dbReference type="Proteomes" id="UP000023703"/>
    </source>
</evidence>
<evidence type="ECO:0000256" key="5">
    <source>
        <dbReference type="ARBA" id="ARBA00023136"/>
    </source>
</evidence>
<keyword evidence="3 6" id="KW-0812">Transmembrane</keyword>
<proteinExistence type="predicted"/>
<dbReference type="Proteomes" id="UP000023703">
    <property type="component" value="Chromosome"/>
</dbReference>
<keyword evidence="2" id="KW-1003">Cell membrane</keyword>